<dbReference type="Proteomes" id="UP001614391">
    <property type="component" value="Unassembled WGS sequence"/>
</dbReference>
<dbReference type="RefSeq" id="WP_399611795.1">
    <property type="nucleotide sequence ID" value="NZ_JBITYT010000003.1"/>
</dbReference>
<accession>A0ABW8CNJ4</accession>
<evidence type="ECO:0000256" key="1">
    <source>
        <dbReference type="SAM" id="MobiDB-lite"/>
    </source>
</evidence>
<reference evidence="2 3" key="1">
    <citation type="submission" date="2024-10" db="EMBL/GenBank/DDBJ databases">
        <title>The Natural Products Discovery Center: Release of the First 8490 Sequenced Strains for Exploring Actinobacteria Biosynthetic Diversity.</title>
        <authorList>
            <person name="Kalkreuter E."/>
            <person name="Kautsar S.A."/>
            <person name="Yang D."/>
            <person name="Bader C.D."/>
            <person name="Teijaro C.N."/>
            <person name="Fluegel L."/>
            <person name="Davis C.M."/>
            <person name="Simpson J.R."/>
            <person name="Lauterbach L."/>
            <person name="Steele A.D."/>
            <person name="Gui C."/>
            <person name="Meng S."/>
            <person name="Li G."/>
            <person name="Viehrig K."/>
            <person name="Ye F."/>
            <person name="Su P."/>
            <person name="Kiefer A.F."/>
            <person name="Nichols A."/>
            <person name="Cepeda A.J."/>
            <person name="Yan W."/>
            <person name="Fan B."/>
            <person name="Jiang Y."/>
            <person name="Adhikari A."/>
            <person name="Zheng C.-J."/>
            <person name="Schuster L."/>
            <person name="Cowan T.M."/>
            <person name="Smanski M.J."/>
            <person name="Chevrette M.G."/>
            <person name="De Carvalho L.P.S."/>
            <person name="Shen B."/>
        </authorList>
    </citation>
    <scope>NUCLEOTIDE SEQUENCE [LARGE SCALE GENOMIC DNA]</scope>
    <source>
        <strain evidence="2 3">NPDC053346</strain>
    </source>
</reference>
<protein>
    <recommendedName>
        <fullName evidence="4">Bacterial bifunctional deaminase-reductase C-terminal domain-containing protein</fullName>
    </recommendedName>
</protein>
<proteinExistence type="predicted"/>
<dbReference type="EMBL" id="JBITYT010000003">
    <property type="protein sequence ID" value="MFI9119103.1"/>
    <property type="molecule type" value="Genomic_DNA"/>
</dbReference>
<feature type="region of interest" description="Disordered" evidence="1">
    <location>
        <begin position="21"/>
        <end position="44"/>
    </location>
</feature>
<gene>
    <name evidence="2" type="ORF">ACIGW0_06800</name>
</gene>
<sequence length="44" mass="4691">MPLLLGGGKSLFPADGVLRTLEPVSTTSPPHGANVCVYRRPETR</sequence>
<evidence type="ECO:0000313" key="2">
    <source>
        <dbReference type="EMBL" id="MFI9119103.1"/>
    </source>
</evidence>
<keyword evidence="3" id="KW-1185">Reference proteome</keyword>
<name>A0ABW8CNJ4_STRBI</name>
<organism evidence="2 3">
    <name type="scientific">Streptomyces bikiniensis</name>
    <dbReference type="NCBI Taxonomy" id="1896"/>
    <lineage>
        <taxon>Bacteria</taxon>
        <taxon>Bacillati</taxon>
        <taxon>Actinomycetota</taxon>
        <taxon>Actinomycetes</taxon>
        <taxon>Kitasatosporales</taxon>
        <taxon>Streptomycetaceae</taxon>
        <taxon>Streptomyces</taxon>
    </lineage>
</organism>
<evidence type="ECO:0008006" key="4">
    <source>
        <dbReference type="Google" id="ProtNLM"/>
    </source>
</evidence>
<evidence type="ECO:0000313" key="3">
    <source>
        <dbReference type="Proteomes" id="UP001614391"/>
    </source>
</evidence>
<comment type="caution">
    <text evidence="2">The sequence shown here is derived from an EMBL/GenBank/DDBJ whole genome shotgun (WGS) entry which is preliminary data.</text>
</comment>